<accession>A0A5B7FHW4</accession>
<sequence length="159" mass="16618">MFKRRRSNILFLSPIVMPVGILRLLVVVFTASRVGEVGRRAPDLSAPCCPAPSHSTLSVPPPLLRSGRVGSGLERRPQQVSGGVPPVILPPTAFRPSASSPLPLHPGSIVLTYGAGYGCWQRCSLSLASVKSSNVLGRPSGSQGKAGVAVWWSSGVVEG</sequence>
<dbReference type="AlphaFoldDB" id="A0A5B7FHW4"/>
<keyword evidence="1" id="KW-1133">Transmembrane helix</keyword>
<protein>
    <submittedName>
        <fullName evidence="2">Uncharacterized protein</fullName>
    </submittedName>
</protein>
<organism evidence="2 3">
    <name type="scientific">Portunus trituberculatus</name>
    <name type="common">Swimming crab</name>
    <name type="synonym">Neptunus trituberculatus</name>
    <dbReference type="NCBI Taxonomy" id="210409"/>
    <lineage>
        <taxon>Eukaryota</taxon>
        <taxon>Metazoa</taxon>
        <taxon>Ecdysozoa</taxon>
        <taxon>Arthropoda</taxon>
        <taxon>Crustacea</taxon>
        <taxon>Multicrustacea</taxon>
        <taxon>Malacostraca</taxon>
        <taxon>Eumalacostraca</taxon>
        <taxon>Eucarida</taxon>
        <taxon>Decapoda</taxon>
        <taxon>Pleocyemata</taxon>
        <taxon>Brachyura</taxon>
        <taxon>Eubrachyura</taxon>
        <taxon>Portunoidea</taxon>
        <taxon>Portunidae</taxon>
        <taxon>Portuninae</taxon>
        <taxon>Portunus</taxon>
    </lineage>
</organism>
<proteinExistence type="predicted"/>
<gene>
    <name evidence="2" type="ORF">E2C01_040927</name>
</gene>
<dbReference type="EMBL" id="VSRR010007602">
    <property type="protein sequence ID" value="MPC47190.1"/>
    <property type="molecule type" value="Genomic_DNA"/>
</dbReference>
<reference evidence="2 3" key="1">
    <citation type="submission" date="2019-05" db="EMBL/GenBank/DDBJ databases">
        <title>Another draft genome of Portunus trituberculatus and its Hox gene families provides insights of decapod evolution.</title>
        <authorList>
            <person name="Jeong J.-H."/>
            <person name="Song I."/>
            <person name="Kim S."/>
            <person name="Choi T."/>
            <person name="Kim D."/>
            <person name="Ryu S."/>
            <person name="Kim W."/>
        </authorList>
    </citation>
    <scope>NUCLEOTIDE SEQUENCE [LARGE SCALE GENOMIC DNA]</scope>
    <source>
        <tissue evidence="2">Muscle</tissue>
    </source>
</reference>
<keyword evidence="1" id="KW-0812">Transmembrane</keyword>
<evidence type="ECO:0000313" key="2">
    <source>
        <dbReference type="EMBL" id="MPC47190.1"/>
    </source>
</evidence>
<feature type="transmembrane region" description="Helical" evidence="1">
    <location>
        <begin position="9"/>
        <end position="31"/>
    </location>
</feature>
<name>A0A5B7FHW4_PORTR</name>
<keyword evidence="1" id="KW-0472">Membrane</keyword>
<evidence type="ECO:0000256" key="1">
    <source>
        <dbReference type="SAM" id="Phobius"/>
    </source>
</evidence>
<evidence type="ECO:0000313" key="3">
    <source>
        <dbReference type="Proteomes" id="UP000324222"/>
    </source>
</evidence>
<dbReference type="Proteomes" id="UP000324222">
    <property type="component" value="Unassembled WGS sequence"/>
</dbReference>
<keyword evidence="3" id="KW-1185">Reference proteome</keyword>
<comment type="caution">
    <text evidence="2">The sequence shown here is derived from an EMBL/GenBank/DDBJ whole genome shotgun (WGS) entry which is preliminary data.</text>
</comment>